<name>A0A067RDV2_ZOONE</name>
<evidence type="ECO:0000313" key="1">
    <source>
        <dbReference type="EMBL" id="KDR17039.1"/>
    </source>
</evidence>
<gene>
    <name evidence="1" type="ORF">L798_09040</name>
</gene>
<reference evidence="1 2" key="1">
    <citation type="journal article" date="2014" name="Nat. Commun.">
        <title>Molecular traces of alternative social organization in a termite genome.</title>
        <authorList>
            <person name="Terrapon N."/>
            <person name="Li C."/>
            <person name="Robertson H.M."/>
            <person name="Ji L."/>
            <person name="Meng X."/>
            <person name="Booth W."/>
            <person name="Chen Z."/>
            <person name="Childers C.P."/>
            <person name="Glastad K.M."/>
            <person name="Gokhale K."/>
            <person name="Gowin J."/>
            <person name="Gronenberg W."/>
            <person name="Hermansen R.A."/>
            <person name="Hu H."/>
            <person name="Hunt B.G."/>
            <person name="Huylmans A.K."/>
            <person name="Khalil S.M."/>
            <person name="Mitchell R.D."/>
            <person name="Munoz-Torres M.C."/>
            <person name="Mustard J.A."/>
            <person name="Pan H."/>
            <person name="Reese J.T."/>
            <person name="Scharf M.E."/>
            <person name="Sun F."/>
            <person name="Vogel H."/>
            <person name="Xiao J."/>
            <person name="Yang W."/>
            <person name="Yang Z."/>
            <person name="Yang Z."/>
            <person name="Zhou J."/>
            <person name="Zhu J."/>
            <person name="Brent C.S."/>
            <person name="Elsik C.G."/>
            <person name="Goodisman M.A."/>
            <person name="Liberles D.A."/>
            <person name="Roe R.M."/>
            <person name="Vargo E.L."/>
            <person name="Vilcinskas A."/>
            <person name="Wang J."/>
            <person name="Bornberg-Bauer E."/>
            <person name="Korb J."/>
            <person name="Zhang G."/>
            <person name="Liebig J."/>
        </authorList>
    </citation>
    <scope>NUCLEOTIDE SEQUENCE [LARGE SCALE GENOMIC DNA]</scope>
    <source>
        <tissue evidence="1">Whole organism</tissue>
    </source>
</reference>
<dbReference type="Proteomes" id="UP000027135">
    <property type="component" value="Unassembled WGS sequence"/>
</dbReference>
<dbReference type="EMBL" id="KK852759">
    <property type="protein sequence ID" value="KDR17039.1"/>
    <property type="molecule type" value="Genomic_DNA"/>
</dbReference>
<sequence>MCDRYFVSHREEGIGDVWNFRGEVNAGYRKLLNEEFSNLFSSPDMINAIRSRRIELGGDGCEIPDWIYLAECMDQSLGVVSTLMNLAKLNCHQRILKTCSPLS</sequence>
<evidence type="ECO:0000313" key="2">
    <source>
        <dbReference type="Proteomes" id="UP000027135"/>
    </source>
</evidence>
<organism evidence="1 2">
    <name type="scientific">Zootermopsis nevadensis</name>
    <name type="common">Dampwood termite</name>
    <dbReference type="NCBI Taxonomy" id="136037"/>
    <lineage>
        <taxon>Eukaryota</taxon>
        <taxon>Metazoa</taxon>
        <taxon>Ecdysozoa</taxon>
        <taxon>Arthropoda</taxon>
        <taxon>Hexapoda</taxon>
        <taxon>Insecta</taxon>
        <taxon>Pterygota</taxon>
        <taxon>Neoptera</taxon>
        <taxon>Polyneoptera</taxon>
        <taxon>Dictyoptera</taxon>
        <taxon>Blattodea</taxon>
        <taxon>Blattoidea</taxon>
        <taxon>Termitoidae</taxon>
        <taxon>Termopsidae</taxon>
        <taxon>Zootermopsis</taxon>
    </lineage>
</organism>
<accession>A0A067RDV2</accession>
<keyword evidence="2" id="KW-1185">Reference proteome</keyword>
<dbReference type="InParanoid" id="A0A067RDV2"/>
<proteinExistence type="predicted"/>
<protein>
    <submittedName>
        <fullName evidence="1">Uncharacterized protein</fullName>
    </submittedName>
</protein>
<dbReference type="AlphaFoldDB" id="A0A067RDV2"/>